<name>A0A1V1P745_9BACT</name>
<dbReference type="EMBL" id="ATBP01000398">
    <property type="protein sequence ID" value="ETR70603.1"/>
    <property type="molecule type" value="Genomic_DNA"/>
</dbReference>
<feature type="transmembrane region" description="Helical" evidence="1">
    <location>
        <begin position="12"/>
        <end position="30"/>
    </location>
</feature>
<dbReference type="NCBIfam" id="NF038038">
    <property type="entry name" value="cytoc_DsrJ"/>
    <property type="match status" value="1"/>
</dbReference>
<protein>
    <submittedName>
        <fullName evidence="2">HmeE1</fullName>
    </submittedName>
</protein>
<evidence type="ECO:0000313" key="3">
    <source>
        <dbReference type="Proteomes" id="UP000189670"/>
    </source>
</evidence>
<dbReference type="SUPFAM" id="SSF48695">
    <property type="entry name" value="Multiheme cytochromes"/>
    <property type="match status" value="1"/>
</dbReference>
<comment type="caution">
    <text evidence="2">The sequence shown here is derived from an EMBL/GenBank/DDBJ whole genome shotgun (WGS) entry which is preliminary data.</text>
</comment>
<evidence type="ECO:0000313" key="2">
    <source>
        <dbReference type="EMBL" id="ETR70603.1"/>
    </source>
</evidence>
<proteinExistence type="predicted"/>
<sequence>MMPNNKLYDREKVLIGLAIFVAVISFPFWFNMGKAAPAPELKLSNKAKAAKQCIAPTPYMRAEHMAILDLWRDTVVRDAKRVYSDNNGRQFNMSLSTGEDSCMGCHVTKADFCDKCHNYASVRPYCWDCHIAPKENK</sequence>
<keyword evidence="1" id="KW-0472">Membrane</keyword>
<dbReference type="InterPro" id="IPR047668">
    <property type="entry name" value="DsrJ"/>
</dbReference>
<accession>A0A1V1P745</accession>
<dbReference type="Proteomes" id="UP000189670">
    <property type="component" value="Unassembled WGS sequence"/>
</dbReference>
<reference evidence="3" key="1">
    <citation type="submission" date="2012-11" db="EMBL/GenBank/DDBJ databases">
        <authorList>
            <person name="Lucero-Rivera Y.E."/>
            <person name="Tovar-Ramirez D."/>
        </authorList>
    </citation>
    <scope>NUCLEOTIDE SEQUENCE [LARGE SCALE GENOMIC DNA]</scope>
    <source>
        <strain evidence="3">Araruama</strain>
    </source>
</reference>
<dbReference type="AlphaFoldDB" id="A0A1V1P745"/>
<evidence type="ECO:0000256" key="1">
    <source>
        <dbReference type="SAM" id="Phobius"/>
    </source>
</evidence>
<gene>
    <name evidence="2" type="ORF">OMM_08696</name>
</gene>
<keyword evidence="1" id="KW-0812">Transmembrane</keyword>
<organism evidence="2 3">
    <name type="scientific">Candidatus Magnetoglobus multicellularis str. Araruama</name>
    <dbReference type="NCBI Taxonomy" id="890399"/>
    <lineage>
        <taxon>Bacteria</taxon>
        <taxon>Pseudomonadati</taxon>
        <taxon>Thermodesulfobacteriota</taxon>
        <taxon>Desulfobacteria</taxon>
        <taxon>Desulfobacterales</taxon>
        <taxon>Desulfobacteraceae</taxon>
        <taxon>Candidatus Magnetoglobus</taxon>
    </lineage>
</organism>
<dbReference type="InterPro" id="IPR036280">
    <property type="entry name" value="Multihaem_cyt_sf"/>
</dbReference>
<keyword evidence="1" id="KW-1133">Transmembrane helix</keyword>